<organism evidence="2 3">
    <name type="scientific">Penicilliopsis zonata CBS 506.65</name>
    <dbReference type="NCBI Taxonomy" id="1073090"/>
    <lineage>
        <taxon>Eukaryota</taxon>
        <taxon>Fungi</taxon>
        <taxon>Dikarya</taxon>
        <taxon>Ascomycota</taxon>
        <taxon>Pezizomycotina</taxon>
        <taxon>Eurotiomycetes</taxon>
        <taxon>Eurotiomycetidae</taxon>
        <taxon>Eurotiales</taxon>
        <taxon>Aspergillaceae</taxon>
        <taxon>Penicilliopsis</taxon>
    </lineage>
</organism>
<sequence>MPFFDIFKSSPKEQQHQTWVPETLTMQQPSSPGAPTTERVVTEQPASQESMNSTMRLRGGEAGDICCGM</sequence>
<feature type="compositionally biased region" description="Polar residues" evidence="1">
    <location>
        <begin position="44"/>
        <end position="55"/>
    </location>
</feature>
<proteinExistence type="predicted"/>
<dbReference type="Proteomes" id="UP000184188">
    <property type="component" value="Unassembled WGS sequence"/>
</dbReference>
<dbReference type="OrthoDB" id="4153865at2759"/>
<feature type="region of interest" description="Disordered" evidence="1">
    <location>
        <begin position="25"/>
        <end position="69"/>
    </location>
</feature>
<gene>
    <name evidence="2" type="ORF">ASPZODRAFT_12077</name>
</gene>
<evidence type="ECO:0000256" key="1">
    <source>
        <dbReference type="SAM" id="MobiDB-lite"/>
    </source>
</evidence>
<accession>A0A1L9SVM7</accession>
<evidence type="ECO:0000313" key="3">
    <source>
        <dbReference type="Proteomes" id="UP000184188"/>
    </source>
</evidence>
<dbReference type="RefSeq" id="XP_022585748.1">
    <property type="nucleotide sequence ID" value="XM_022721265.1"/>
</dbReference>
<dbReference type="VEuPathDB" id="FungiDB:ASPZODRAFT_12077"/>
<protein>
    <submittedName>
        <fullName evidence="2">Uncharacterized protein</fullName>
    </submittedName>
</protein>
<evidence type="ECO:0000313" key="2">
    <source>
        <dbReference type="EMBL" id="OJJ51238.1"/>
    </source>
</evidence>
<dbReference type="GeneID" id="34607730"/>
<name>A0A1L9SVM7_9EURO</name>
<reference evidence="3" key="1">
    <citation type="journal article" date="2017" name="Genome Biol.">
        <title>Comparative genomics reveals high biological diversity and specific adaptations in the industrially and medically important fungal genus Aspergillus.</title>
        <authorList>
            <person name="de Vries R.P."/>
            <person name="Riley R."/>
            <person name="Wiebenga A."/>
            <person name="Aguilar-Osorio G."/>
            <person name="Amillis S."/>
            <person name="Uchima C.A."/>
            <person name="Anderluh G."/>
            <person name="Asadollahi M."/>
            <person name="Askin M."/>
            <person name="Barry K."/>
            <person name="Battaglia E."/>
            <person name="Bayram O."/>
            <person name="Benocci T."/>
            <person name="Braus-Stromeyer S.A."/>
            <person name="Caldana C."/>
            <person name="Canovas D."/>
            <person name="Cerqueira G.C."/>
            <person name="Chen F."/>
            <person name="Chen W."/>
            <person name="Choi C."/>
            <person name="Clum A."/>
            <person name="Dos Santos R.A."/>
            <person name="Damasio A.R."/>
            <person name="Diallinas G."/>
            <person name="Emri T."/>
            <person name="Fekete E."/>
            <person name="Flipphi M."/>
            <person name="Freyberg S."/>
            <person name="Gallo A."/>
            <person name="Gournas C."/>
            <person name="Habgood R."/>
            <person name="Hainaut M."/>
            <person name="Harispe M.L."/>
            <person name="Henrissat B."/>
            <person name="Hilden K.S."/>
            <person name="Hope R."/>
            <person name="Hossain A."/>
            <person name="Karabika E."/>
            <person name="Karaffa L."/>
            <person name="Karanyi Z."/>
            <person name="Krasevec N."/>
            <person name="Kuo A."/>
            <person name="Kusch H."/>
            <person name="LaButti K."/>
            <person name="Lagendijk E.L."/>
            <person name="Lapidus A."/>
            <person name="Levasseur A."/>
            <person name="Lindquist E."/>
            <person name="Lipzen A."/>
            <person name="Logrieco A.F."/>
            <person name="MacCabe A."/>
            <person name="Maekelae M.R."/>
            <person name="Malavazi I."/>
            <person name="Melin P."/>
            <person name="Meyer V."/>
            <person name="Mielnichuk N."/>
            <person name="Miskei M."/>
            <person name="Molnar A.P."/>
            <person name="Mule G."/>
            <person name="Ngan C.Y."/>
            <person name="Orejas M."/>
            <person name="Orosz E."/>
            <person name="Ouedraogo J.P."/>
            <person name="Overkamp K.M."/>
            <person name="Park H.-S."/>
            <person name="Perrone G."/>
            <person name="Piumi F."/>
            <person name="Punt P.J."/>
            <person name="Ram A.F."/>
            <person name="Ramon A."/>
            <person name="Rauscher S."/>
            <person name="Record E."/>
            <person name="Riano-Pachon D.M."/>
            <person name="Robert V."/>
            <person name="Roehrig J."/>
            <person name="Ruller R."/>
            <person name="Salamov A."/>
            <person name="Salih N.S."/>
            <person name="Samson R.A."/>
            <person name="Sandor E."/>
            <person name="Sanguinetti M."/>
            <person name="Schuetze T."/>
            <person name="Sepcic K."/>
            <person name="Shelest E."/>
            <person name="Sherlock G."/>
            <person name="Sophianopoulou V."/>
            <person name="Squina F.M."/>
            <person name="Sun H."/>
            <person name="Susca A."/>
            <person name="Todd R.B."/>
            <person name="Tsang A."/>
            <person name="Unkles S.E."/>
            <person name="van de Wiele N."/>
            <person name="van Rossen-Uffink D."/>
            <person name="Oliveira J.V."/>
            <person name="Vesth T.C."/>
            <person name="Visser J."/>
            <person name="Yu J.-H."/>
            <person name="Zhou M."/>
            <person name="Andersen M.R."/>
            <person name="Archer D.B."/>
            <person name="Baker S.E."/>
            <person name="Benoit I."/>
            <person name="Brakhage A.A."/>
            <person name="Braus G.H."/>
            <person name="Fischer R."/>
            <person name="Frisvad J.C."/>
            <person name="Goldman G.H."/>
            <person name="Houbraken J."/>
            <person name="Oakley B."/>
            <person name="Pocsi I."/>
            <person name="Scazzocchio C."/>
            <person name="Seiboth B."/>
            <person name="vanKuyk P.A."/>
            <person name="Wortman J."/>
            <person name="Dyer P.S."/>
            <person name="Grigoriev I.V."/>
        </authorList>
    </citation>
    <scope>NUCLEOTIDE SEQUENCE [LARGE SCALE GENOMIC DNA]</scope>
    <source>
        <strain evidence="3">CBS 506.65</strain>
    </source>
</reference>
<dbReference type="EMBL" id="KV878336">
    <property type="protein sequence ID" value="OJJ51238.1"/>
    <property type="molecule type" value="Genomic_DNA"/>
</dbReference>
<dbReference type="AlphaFoldDB" id="A0A1L9SVM7"/>
<keyword evidence="3" id="KW-1185">Reference proteome</keyword>
<feature type="compositionally biased region" description="Polar residues" evidence="1">
    <location>
        <begin position="25"/>
        <end position="34"/>
    </location>
</feature>